<organism evidence="1 2">
    <name type="scientific">Sulfurirhabdus autotrophica</name>
    <dbReference type="NCBI Taxonomy" id="1706046"/>
    <lineage>
        <taxon>Bacteria</taxon>
        <taxon>Pseudomonadati</taxon>
        <taxon>Pseudomonadota</taxon>
        <taxon>Betaproteobacteria</taxon>
        <taxon>Nitrosomonadales</taxon>
        <taxon>Sulfuricellaceae</taxon>
        <taxon>Sulfurirhabdus</taxon>
    </lineage>
</organism>
<name>A0A4R3Y543_9PROT</name>
<dbReference type="EMBL" id="SMCO01000008">
    <property type="protein sequence ID" value="TCV85928.1"/>
    <property type="molecule type" value="Genomic_DNA"/>
</dbReference>
<evidence type="ECO:0000313" key="1">
    <source>
        <dbReference type="EMBL" id="TCV85928.1"/>
    </source>
</evidence>
<protein>
    <submittedName>
        <fullName evidence="1">Uncharacterized protein</fullName>
    </submittedName>
</protein>
<keyword evidence="2" id="KW-1185">Reference proteome</keyword>
<gene>
    <name evidence="1" type="ORF">EDC63_108136</name>
</gene>
<sequence length="85" mass="9901">MVYRKAQKISFGRWLWQAKTEKPKNVAVGNSRFLCMYNRKHTKVRNFVYSNAGKKRLKSFFVGCMPYITVNTVLLLPRQVNSANA</sequence>
<accession>A0A4R3Y543</accession>
<comment type="caution">
    <text evidence="1">The sequence shown here is derived from an EMBL/GenBank/DDBJ whole genome shotgun (WGS) entry which is preliminary data.</text>
</comment>
<reference evidence="1 2" key="1">
    <citation type="submission" date="2019-03" db="EMBL/GenBank/DDBJ databases">
        <title>Genomic Encyclopedia of Type Strains, Phase IV (KMG-IV): sequencing the most valuable type-strain genomes for metagenomic binning, comparative biology and taxonomic classification.</title>
        <authorList>
            <person name="Goeker M."/>
        </authorList>
    </citation>
    <scope>NUCLEOTIDE SEQUENCE [LARGE SCALE GENOMIC DNA]</scope>
    <source>
        <strain evidence="1 2">DSM 100309</strain>
    </source>
</reference>
<evidence type="ECO:0000313" key="2">
    <source>
        <dbReference type="Proteomes" id="UP000295367"/>
    </source>
</evidence>
<dbReference type="Proteomes" id="UP000295367">
    <property type="component" value="Unassembled WGS sequence"/>
</dbReference>
<proteinExistence type="predicted"/>
<dbReference type="AlphaFoldDB" id="A0A4R3Y543"/>